<accession>A0A314ZSV6</accession>
<dbReference type="AlphaFoldDB" id="A0A314ZSV6"/>
<reference evidence="2 3" key="1">
    <citation type="submission" date="2018-02" db="EMBL/GenBank/DDBJ databases">
        <title>Draft genome of wild Prunus yedoensis var. nudiflora.</title>
        <authorList>
            <person name="Baek S."/>
            <person name="Kim J.-H."/>
            <person name="Choi K."/>
            <person name="Kim G.-B."/>
            <person name="Cho A."/>
            <person name="Jang H."/>
            <person name="Shin C.-H."/>
            <person name="Yu H.-J."/>
            <person name="Mun J.-H."/>
        </authorList>
    </citation>
    <scope>NUCLEOTIDE SEQUENCE [LARGE SCALE GENOMIC DNA]</scope>
    <source>
        <strain evidence="3">cv. Jeju island</strain>
        <tissue evidence="2">Leaf</tissue>
    </source>
</reference>
<organism evidence="2 3">
    <name type="scientific">Prunus yedoensis var. nudiflora</name>
    <dbReference type="NCBI Taxonomy" id="2094558"/>
    <lineage>
        <taxon>Eukaryota</taxon>
        <taxon>Viridiplantae</taxon>
        <taxon>Streptophyta</taxon>
        <taxon>Embryophyta</taxon>
        <taxon>Tracheophyta</taxon>
        <taxon>Spermatophyta</taxon>
        <taxon>Magnoliopsida</taxon>
        <taxon>eudicotyledons</taxon>
        <taxon>Gunneridae</taxon>
        <taxon>Pentapetalae</taxon>
        <taxon>rosids</taxon>
        <taxon>fabids</taxon>
        <taxon>Rosales</taxon>
        <taxon>Rosaceae</taxon>
        <taxon>Amygdaloideae</taxon>
        <taxon>Amygdaleae</taxon>
        <taxon>Prunus</taxon>
    </lineage>
</organism>
<dbReference type="Proteomes" id="UP000250321">
    <property type="component" value="Unassembled WGS sequence"/>
</dbReference>
<dbReference type="EMBL" id="PJQY01000036">
    <property type="protein sequence ID" value="PQQ20358.1"/>
    <property type="molecule type" value="Genomic_DNA"/>
</dbReference>
<name>A0A314ZSV6_PRUYE</name>
<gene>
    <name evidence="2" type="ORF">Pyn_32639</name>
</gene>
<evidence type="ECO:0000313" key="3">
    <source>
        <dbReference type="Proteomes" id="UP000250321"/>
    </source>
</evidence>
<keyword evidence="3" id="KW-1185">Reference proteome</keyword>
<comment type="caution">
    <text evidence="2">The sequence shown here is derived from an EMBL/GenBank/DDBJ whole genome shotgun (WGS) entry which is preliminary data.</text>
</comment>
<protein>
    <submittedName>
        <fullName evidence="2">Uncharacterized protein</fullName>
    </submittedName>
</protein>
<evidence type="ECO:0000256" key="1">
    <source>
        <dbReference type="SAM" id="MobiDB-lite"/>
    </source>
</evidence>
<evidence type="ECO:0000313" key="2">
    <source>
        <dbReference type="EMBL" id="PQQ20358.1"/>
    </source>
</evidence>
<proteinExistence type="predicted"/>
<sequence length="95" mass="10964">MSQHAPDYDAVPKKKLKKSKPYDVINRTCYKVCGNRVSRNKGDRNETFNVGINCFTFQDLSPSSVRKKKHGKLIGNKYGTHHRCDSKAQKRSRHK</sequence>
<feature type="region of interest" description="Disordered" evidence="1">
    <location>
        <begin position="65"/>
        <end position="95"/>
    </location>
</feature>